<comment type="caution">
    <text evidence="2">The sequence shown here is derived from an EMBL/GenBank/DDBJ whole genome shotgun (WGS) entry which is preliminary data.</text>
</comment>
<dbReference type="Proteomes" id="UP001596434">
    <property type="component" value="Unassembled WGS sequence"/>
</dbReference>
<dbReference type="EMBL" id="JBHTAT010000001">
    <property type="protein sequence ID" value="MFC7255435.1"/>
    <property type="molecule type" value="Genomic_DNA"/>
</dbReference>
<proteinExistence type="predicted"/>
<sequence>MQNIPTEAVSFFSGVVVGLLPKILDWWHGDYRETKTKLDEHVYNELYKETELIKNGDIPFSDGKFYTCWHDISAIEPKYRELISADLRQDINQGYSCYFDSLNELQEKKEGLERANAPYAEEHNEILRRLSPTLLSAKNQEDIEKEINRIEQSAREGNTDDLLIEYIETFSDLHENLWEFLNREENEWSDRQTNQQKYWGCVAEQRDVFHQLQENSQALQDHLTLRLQQSVLRYIISNQTPNLKHK</sequence>
<evidence type="ECO:0000313" key="2">
    <source>
        <dbReference type="EMBL" id="MFC7255435.1"/>
    </source>
</evidence>
<dbReference type="GeneID" id="96953795"/>
<accession>A0ABD5ZYF8</accession>
<dbReference type="RefSeq" id="WP_379703662.1">
    <property type="nucleotide sequence ID" value="NZ_JBHTAT010000001.1"/>
</dbReference>
<gene>
    <name evidence="2" type="ORF">ACFQKE_09055</name>
</gene>
<evidence type="ECO:0000256" key="1">
    <source>
        <dbReference type="SAM" id="Coils"/>
    </source>
</evidence>
<name>A0ABD5ZYF8_9EURY</name>
<keyword evidence="1" id="KW-0175">Coiled coil</keyword>
<reference evidence="2 3" key="1">
    <citation type="journal article" date="2019" name="Int. J. Syst. Evol. Microbiol.">
        <title>The Global Catalogue of Microorganisms (GCM) 10K type strain sequencing project: providing services to taxonomists for standard genome sequencing and annotation.</title>
        <authorList>
            <consortium name="The Broad Institute Genomics Platform"/>
            <consortium name="The Broad Institute Genome Sequencing Center for Infectious Disease"/>
            <person name="Wu L."/>
            <person name="Ma J."/>
        </authorList>
    </citation>
    <scope>NUCLEOTIDE SEQUENCE [LARGE SCALE GENOMIC DNA]</scope>
    <source>
        <strain evidence="2 3">GX21</strain>
    </source>
</reference>
<evidence type="ECO:0000313" key="3">
    <source>
        <dbReference type="Proteomes" id="UP001596434"/>
    </source>
</evidence>
<protein>
    <submittedName>
        <fullName evidence="2">Uncharacterized protein</fullName>
    </submittedName>
</protein>
<feature type="coiled-coil region" evidence="1">
    <location>
        <begin position="95"/>
        <end position="122"/>
    </location>
</feature>
<keyword evidence="3" id="KW-1185">Reference proteome</keyword>
<dbReference type="AlphaFoldDB" id="A0ABD5ZYF8"/>
<organism evidence="2 3">
    <name type="scientific">Haloplanus litoreus</name>
    <dbReference type="NCBI Taxonomy" id="767515"/>
    <lineage>
        <taxon>Archaea</taxon>
        <taxon>Methanobacteriati</taxon>
        <taxon>Methanobacteriota</taxon>
        <taxon>Stenosarchaea group</taxon>
        <taxon>Halobacteria</taxon>
        <taxon>Halobacteriales</taxon>
        <taxon>Haloferacaceae</taxon>
        <taxon>Haloplanus</taxon>
    </lineage>
</organism>